<evidence type="ECO:0000256" key="5">
    <source>
        <dbReference type="ARBA" id="ARBA00022847"/>
    </source>
</evidence>
<feature type="transmembrane region" description="Helical" evidence="8">
    <location>
        <begin position="39"/>
        <end position="58"/>
    </location>
</feature>
<dbReference type="InterPro" id="IPR051084">
    <property type="entry name" value="H+-coupled_symporters"/>
</dbReference>
<dbReference type="Proteomes" id="UP001216674">
    <property type="component" value="Unassembled WGS sequence"/>
</dbReference>
<keyword evidence="3" id="KW-1003">Cell membrane</keyword>
<organism evidence="10 11">
    <name type="scientific">Cupriavidus basilensis</name>
    <dbReference type="NCBI Taxonomy" id="68895"/>
    <lineage>
        <taxon>Bacteria</taxon>
        <taxon>Pseudomonadati</taxon>
        <taxon>Pseudomonadota</taxon>
        <taxon>Betaproteobacteria</taxon>
        <taxon>Burkholderiales</taxon>
        <taxon>Burkholderiaceae</taxon>
        <taxon>Cupriavidus</taxon>
    </lineage>
</organism>
<gene>
    <name evidence="10" type="ORF">P3W85_00320</name>
</gene>
<evidence type="ECO:0000256" key="7">
    <source>
        <dbReference type="ARBA" id="ARBA00023136"/>
    </source>
</evidence>
<comment type="subcellular location">
    <subcellularLocation>
        <location evidence="1">Cell membrane</location>
        <topology evidence="1">Multi-pass membrane protein</topology>
    </subcellularLocation>
</comment>
<evidence type="ECO:0000256" key="1">
    <source>
        <dbReference type="ARBA" id="ARBA00004651"/>
    </source>
</evidence>
<evidence type="ECO:0000313" key="11">
    <source>
        <dbReference type="Proteomes" id="UP001216674"/>
    </source>
</evidence>
<dbReference type="InterPro" id="IPR011701">
    <property type="entry name" value="MFS"/>
</dbReference>
<sequence>MTAVSASGTSKPQAGVAAPASRHPWRAVISASIGNALEWFDLVVYGFFAVTISALFFPNHDENTSLLLTLGTFGVSFFMRPLGAVVIGVYADRKGRRAALTLSILLMMVGTLIIALLPTYASIGVLAPVGIVLARMIQGFSAGGEFGSATAFLAEHARERRGFYSSFQVASQGLTTLLAAGFGAVLTTTLAPEQMQAWGWRVPFLFGLLIGPVAYYIRRHVDETPEFLHAETTETPLRDTLGHQKERLLLAMGVVIVATVSTYLVLYMPTYAVKQLGLPPSTAFAATLATGVVQMLFAPLVGHWSDRYGRIPPMRIAALLLLVTIWPLFWLLSHHPGFGVMLAVQVTLGLMMTLYFGALPALAAEIFPVKTRTTGLSLSYNIAVTIFGGFAPFILTWLIGVTGSKLAPSFYLIACAAISLFALARTRSRLGIR</sequence>
<dbReference type="PANTHER" id="PTHR43528:SF1">
    <property type="entry name" value="ALPHA-KETOGLUTARATE PERMEASE"/>
    <property type="match status" value="1"/>
</dbReference>
<feature type="transmembrane region" description="Helical" evidence="8">
    <location>
        <begin position="338"/>
        <end position="357"/>
    </location>
</feature>
<proteinExistence type="predicted"/>
<feature type="domain" description="Major facilitator superfamily (MFS) profile" evidence="9">
    <location>
        <begin position="27"/>
        <end position="427"/>
    </location>
</feature>
<feature type="transmembrane region" description="Helical" evidence="8">
    <location>
        <begin position="98"/>
        <end position="117"/>
    </location>
</feature>
<evidence type="ECO:0000256" key="8">
    <source>
        <dbReference type="SAM" id="Phobius"/>
    </source>
</evidence>
<feature type="transmembrane region" description="Helical" evidence="8">
    <location>
        <begin position="406"/>
        <end position="424"/>
    </location>
</feature>
<dbReference type="EMBL" id="JARJLM010000005">
    <property type="protein sequence ID" value="MDF3831413.1"/>
    <property type="molecule type" value="Genomic_DNA"/>
</dbReference>
<feature type="transmembrane region" description="Helical" evidence="8">
    <location>
        <begin position="281"/>
        <end position="302"/>
    </location>
</feature>
<reference evidence="10 11" key="1">
    <citation type="submission" date="2023-03" db="EMBL/GenBank/DDBJ databases">
        <title>Draft assemblies of triclosan tolerant bacteria isolated from returned activated sludge.</title>
        <authorList>
            <person name="Van Hamelsveld S."/>
        </authorList>
    </citation>
    <scope>NUCLEOTIDE SEQUENCE [LARGE SCALE GENOMIC DNA]</scope>
    <source>
        <strain evidence="10 11">GW210010_S58</strain>
    </source>
</reference>
<feature type="transmembrane region" description="Helical" evidence="8">
    <location>
        <begin position="378"/>
        <end position="400"/>
    </location>
</feature>
<evidence type="ECO:0000256" key="6">
    <source>
        <dbReference type="ARBA" id="ARBA00022989"/>
    </source>
</evidence>
<keyword evidence="11" id="KW-1185">Reference proteome</keyword>
<keyword evidence="6 8" id="KW-1133">Transmembrane helix</keyword>
<feature type="transmembrane region" description="Helical" evidence="8">
    <location>
        <begin position="248"/>
        <end position="269"/>
    </location>
</feature>
<dbReference type="Pfam" id="PF07690">
    <property type="entry name" value="MFS_1"/>
    <property type="match status" value="1"/>
</dbReference>
<dbReference type="InterPro" id="IPR036259">
    <property type="entry name" value="MFS_trans_sf"/>
</dbReference>
<feature type="transmembrane region" description="Helical" evidence="8">
    <location>
        <begin position="163"/>
        <end position="186"/>
    </location>
</feature>
<keyword evidence="2" id="KW-0813">Transport</keyword>
<evidence type="ECO:0000256" key="3">
    <source>
        <dbReference type="ARBA" id="ARBA00022475"/>
    </source>
</evidence>
<evidence type="ECO:0000259" key="9">
    <source>
        <dbReference type="PROSITE" id="PS50850"/>
    </source>
</evidence>
<comment type="caution">
    <text evidence="10">The sequence shown here is derived from an EMBL/GenBank/DDBJ whole genome shotgun (WGS) entry which is preliminary data.</text>
</comment>
<keyword evidence="4 8" id="KW-0812">Transmembrane</keyword>
<feature type="transmembrane region" description="Helical" evidence="8">
    <location>
        <begin position="314"/>
        <end position="332"/>
    </location>
</feature>
<feature type="transmembrane region" description="Helical" evidence="8">
    <location>
        <begin position="123"/>
        <end position="142"/>
    </location>
</feature>
<dbReference type="Gene3D" id="1.20.1250.20">
    <property type="entry name" value="MFS general substrate transporter like domains"/>
    <property type="match status" value="2"/>
</dbReference>
<evidence type="ECO:0000256" key="4">
    <source>
        <dbReference type="ARBA" id="ARBA00022692"/>
    </source>
</evidence>
<evidence type="ECO:0000256" key="2">
    <source>
        <dbReference type="ARBA" id="ARBA00022448"/>
    </source>
</evidence>
<accession>A0ABT6AFN2</accession>
<keyword evidence="7 8" id="KW-0472">Membrane</keyword>
<evidence type="ECO:0000313" key="10">
    <source>
        <dbReference type="EMBL" id="MDF3831413.1"/>
    </source>
</evidence>
<feature type="transmembrane region" description="Helical" evidence="8">
    <location>
        <begin position="198"/>
        <end position="217"/>
    </location>
</feature>
<feature type="transmembrane region" description="Helical" evidence="8">
    <location>
        <begin position="70"/>
        <end position="91"/>
    </location>
</feature>
<dbReference type="PROSITE" id="PS50850">
    <property type="entry name" value="MFS"/>
    <property type="match status" value="1"/>
</dbReference>
<dbReference type="PANTHER" id="PTHR43528">
    <property type="entry name" value="ALPHA-KETOGLUTARATE PERMEASE"/>
    <property type="match status" value="1"/>
</dbReference>
<dbReference type="RefSeq" id="WP_276263291.1">
    <property type="nucleotide sequence ID" value="NZ_JARJLM010000005.1"/>
</dbReference>
<keyword evidence="5" id="KW-0769">Symport</keyword>
<dbReference type="SUPFAM" id="SSF103473">
    <property type="entry name" value="MFS general substrate transporter"/>
    <property type="match status" value="1"/>
</dbReference>
<protein>
    <submittedName>
        <fullName evidence="10">MFS transporter</fullName>
    </submittedName>
</protein>
<dbReference type="InterPro" id="IPR020846">
    <property type="entry name" value="MFS_dom"/>
</dbReference>
<name>A0ABT6AFN2_9BURK</name>